<gene>
    <name evidence="1" type="ORF">ANE_LOCUS25561</name>
</gene>
<accession>A0A565CND3</accession>
<comment type="caution">
    <text evidence="1">The sequence shown here is derived from an EMBL/GenBank/DDBJ whole genome shotgun (WGS) entry which is preliminary data.</text>
</comment>
<reference evidence="1" key="1">
    <citation type="submission" date="2019-07" db="EMBL/GenBank/DDBJ databases">
        <authorList>
            <person name="Dittberner H."/>
        </authorList>
    </citation>
    <scope>NUCLEOTIDE SEQUENCE [LARGE SCALE GENOMIC DNA]</scope>
</reference>
<organism evidence="1 2">
    <name type="scientific">Arabis nemorensis</name>
    <dbReference type="NCBI Taxonomy" id="586526"/>
    <lineage>
        <taxon>Eukaryota</taxon>
        <taxon>Viridiplantae</taxon>
        <taxon>Streptophyta</taxon>
        <taxon>Embryophyta</taxon>
        <taxon>Tracheophyta</taxon>
        <taxon>Spermatophyta</taxon>
        <taxon>Magnoliopsida</taxon>
        <taxon>eudicotyledons</taxon>
        <taxon>Gunneridae</taxon>
        <taxon>Pentapetalae</taxon>
        <taxon>rosids</taxon>
        <taxon>malvids</taxon>
        <taxon>Brassicales</taxon>
        <taxon>Brassicaceae</taxon>
        <taxon>Arabideae</taxon>
        <taxon>Arabis</taxon>
    </lineage>
</organism>
<dbReference type="Proteomes" id="UP000489600">
    <property type="component" value="Unassembled WGS sequence"/>
</dbReference>
<dbReference type="AlphaFoldDB" id="A0A565CND3"/>
<evidence type="ECO:0000313" key="1">
    <source>
        <dbReference type="EMBL" id="VVB15117.1"/>
    </source>
</evidence>
<proteinExistence type="predicted"/>
<dbReference type="EMBL" id="CABITT030000008">
    <property type="protein sequence ID" value="VVB15117.1"/>
    <property type="molecule type" value="Genomic_DNA"/>
</dbReference>
<evidence type="ECO:0000313" key="2">
    <source>
        <dbReference type="Proteomes" id="UP000489600"/>
    </source>
</evidence>
<dbReference type="OrthoDB" id="601557at2759"/>
<protein>
    <submittedName>
        <fullName evidence="1">Uncharacterized protein</fullName>
    </submittedName>
</protein>
<sequence length="90" mass="10467">MAERFSQLSDIEKRKKSYNLSKFLAKKMSKDKKDNFNKFTLKLLEMEYSLERRLPKDRLQLLLSNCGGIPPKPLINLSTSLVEDHSHNNG</sequence>
<name>A0A565CND3_9BRAS</name>
<keyword evidence="2" id="KW-1185">Reference proteome</keyword>